<evidence type="ECO:0000313" key="3">
    <source>
        <dbReference type="Proteomes" id="UP000813461"/>
    </source>
</evidence>
<protein>
    <submittedName>
        <fullName evidence="2">Uncharacterized protein</fullName>
    </submittedName>
</protein>
<feature type="region of interest" description="Disordered" evidence="1">
    <location>
        <begin position="1"/>
        <end position="63"/>
    </location>
</feature>
<organism evidence="2 3">
    <name type="scientific">Paraphoma chrysanthemicola</name>
    <dbReference type="NCBI Taxonomy" id="798071"/>
    <lineage>
        <taxon>Eukaryota</taxon>
        <taxon>Fungi</taxon>
        <taxon>Dikarya</taxon>
        <taxon>Ascomycota</taxon>
        <taxon>Pezizomycotina</taxon>
        <taxon>Dothideomycetes</taxon>
        <taxon>Pleosporomycetidae</taxon>
        <taxon>Pleosporales</taxon>
        <taxon>Pleosporineae</taxon>
        <taxon>Phaeosphaeriaceae</taxon>
        <taxon>Paraphoma</taxon>
    </lineage>
</organism>
<gene>
    <name evidence="2" type="ORF">FB567DRAFT_533467</name>
</gene>
<accession>A0A8K0VUQ6</accession>
<dbReference type="AlphaFoldDB" id="A0A8K0VUQ6"/>
<evidence type="ECO:0000256" key="1">
    <source>
        <dbReference type="SAM" id="MobiDB-lite"/>
    </source>
</evidence>
<dbReference type="Proteomes" id="UP000813461">
    <property type="component" value="Unassembled WGS sequence"/>
</dbReference>
<reference evidence="2" key="1">
    <citation type="journal article" date="2021" name="Nat. Commun.">
        <title>Genetic determinants of endophytism in the Arabidopsis root mycobiome.</title>
        <authorList>
            <person name="Mesny F."/>
            <person name="Miyauchi S."/>
            <person name="Thiergart T."/>
            <person name="Pickel B."/>
            <person name="Atanasova L."/>
            <person name="Karlsson M."/>
            <person name="Huettel B."/>
            <person name="Barry K.W."/>
            <person name="Haridas S."/>
            <person name="Chen C."/>
            <person name="Bauer D."/>
            <person name="Andreopoulos W."/>
            <person name="Pangilinan J."/>
            <person name="LaButti K."/>
            <person name="Riley R."/>
            <person name="Lipzen A."/>
            <person name="Clum A."/>
            <person name="Drula E."/>
            <person name="Henrissat B."/>
            <person name="Kohler A."/>
            <person name="Grigoriev I.V."/>
            <person name="Martin F.M."/>
            <person name="Hacquard S."/>
        </authorList>
    </citation>
    <scope>NUCLEOTIDE SEQUENCE</scope>
    <source>
        <strain evidence="2">MPI-SDFR-AT-0120</strain>
    </source>
</reference>
<dbReference type="OrthoDB" id="3796623at2759"/>
<comment type="caution">
    <text evidence="2">The sequence shown here is derived from an EMBL/GenBank/DDBJ whole genome shotgun (WGS) entry which is preliminary data.</text>
</comment>
<feature type="compositionally biased region" description="Polar residues" evidence="1">
    <location>
        <begin position="49"/>
        <end position="63"/>
    </location>
</feature>
<proteinExistence type="predicted"/>
<dbReference type="EMBL" id="JAGMVJ010000017">
    <property type="protein sequence ID" value="KAH7078230.1"/>
    <property type="molecule type" value="Genomic_DNA"/>
</dbReference>
<sequence length="235" mass="28719">MSYLHLSRTRTRDRSPSPPYRPLIRRDTKRSRIITLSDDEDDGHDDYPYSSTHRPSKTSRALTIRNQPSQLERYNIWSDRHKSSEREEDSEYEREKLRIYRRSSRYHSDDECLKTDPEERDFRLKIATTFKRSSLSPTPHHHHHHRHEVTHYPGDVLRRKEKWVDEGWESRSRSRSRSRGRVARRDSFWGEGGFWGDRGEKEVERESEDETWKRYRKIKRTKTEEWRPLTGWKRI</sequence>
<name>A0A8K0VUQ6_9PLEO</name>
<evidence type="ECO:0000313" key="2">
    <source>
        <dbReference type="EMBL" id="KAH7078230.1"/>
    </source>
</evidence>
<keyword evidence="3" id="KW-1185">Reference proteome</keyword>